<feature type="domain" description="TonB C-terminal" evidence="12">
    <location>
        <begin position="193"/>
        <end position="285"/>
    </location>
</feature>
<evidence type="ECO:0000256" key="10">
    <source>
        <dbReference type="SAM" id="MobiDB-lite"/>
    </source>
</evidence>
<reference evidence="13 14" key="1">
    <citation type="submission" date="2020-10" db="EMBL/GenBank/DDBJ databases">
        <title>Connecting structure to function with the recovery of over 1000 high-quality activated sludge metagenome-assembled genomes encoding full-length rRNA genes using long-read sequencing.</title>
        <authorList>
            <person name="Singleton C.M."/>
            <person name="Petriglieri F."/>
            <person name="Kristensen J.M."/>
            <person name="Kirkegaard R.H."/>
            <person name="Michaelsen T.Y."/>
            <person name="Andersen M.H."/>
            <person name="Karst S.M."/>
            <person name="Dueholm M.S."/>
            <person name="Nielsen P.H."/>
            <person name="Albertsen M."/>
        </authorList>
    </citation>
    <scope>NUCLEOTIDE SEQUENCE [LARGE SCALE GENOMIC DNA]</scope>
    <source>
        <strain evidence="13">OdNE_18-Q3-R46-58_MAXAC.008</strain>
    </source>
</reference>
<keyword evidence="5" id="KW-0997">Cell inner membrane</keyword>
<proteinExistence type="inferred from homology"/>
<evidence type="ECO:0000256" key="7">
    <source>
        <dbReference type="ARBA" id="ARBA00022927"/>
    </source>
</evidence>
<organism evidence="13 14">
    <name type="scientific">Candidatus Geothrix odensensis</name>
    <dbReference type="NCBI Taxonomy" id="2954440"/>
    <lineage>
        <taxon>Bacteria</taxon>
        <taxon>Pseudomonadati</taxon>
        <taxon>Acidobacteriota</taxon>
        <taxon>Holophagae</taxon>
        <taxon>Holophagales</taxon>
        <taxon>Holophagaceae</taxon>
        <taxon>Geothrix</taxon>
    </lineage>
</organism>
<dbReference type="GO" id="GO:0098797">
    <property type="term" value="C:plasma membrane protein complex"/>
    <property type="evidence" value="ECO:0007669"/>
    <property type="project" value="TreeGrafter"/>
</dbReference>
<comment type="caution">
    <text evidence="13">The sequence shown here is derived from an EMBL/GenBank/DDBJ whole genome shotgun (WGS) entry which is preliminary data.</text>
</comment>
<dbReference type="InterPro" id="IPR006260">
    <property type="entry name" value="TonB/TolA_C"/>
</dbReference>
<dbReference type="GO" id="GO:0031992">
    <property type="term" value="F:energy transducer activity"/>
    <property type="evidence" value="ECO:0007669"/>
    <property type="project" value="TreeGrafter"/>
</dbReference>
<dbReference type="PROSITE" id="PS52015">
    <property type="entry name" value="TONB_CTD"/>
    <property type="match status" value="1"/>
</dbReference>
<feature type="compositionally biased region" description="Gly residues" evidence="10">
    <location>
        <begin position="156"/>
        <end position="176"/>
    </location>
</feature>
<dbReference type="Proteomes" id="UP000709959">
    <property type="component" value="Unassembled WGS sequence"/>
</dbReference>
<dbReference type="InterPro" id="IPR037682">
    <property type="entry name" value="TonB_C"/>
</dbReference>
<keyword evidence="8 11" id="KW-1133">Transmembrane helix</keyword>
<evidence type="ECO:0000256" key="4">
    <source>
        <dbReference type="ARBA" id="ARBA00022475"/>
    </source>
</evidence>
<evidence type="ECO:0000313" key="13">
    <source>
        <dbReference type="EMBL" id="MBK8572148.1"/>
    </source>
</evidence>
<protein>
    <submittedName>
        <fullName evidence="13">Energy transducer TonB</fullName>
    </submittedName>
</protein>
<evidence type="ECO:0000313" key="14">
    <source>
        <dbReference type="Proteomes" id="UP000709959"/>
    </source>
</evidence>
<dbReference type="EMBL" id="JADKCH010000003">
    <property type="protein sequence ID" value="MBK8572148.1"/>
    <property type="molecule type" value="Genomic_DNA"/>
</dbReference>
<evidence type="ECO:0000256" key="9">
    <source>
        <dbReference type="ARBA" id="ARBA00023136"/>
    </source>
</evidence>
<feature type="region of interest" description="Disordered" evidence="10">
    <location>
        <begin position="152"/>
        <end position="176"/>
    </location>
</feature>
<name>A0A936K592_9BACT</name>
<evidence type="ECO:0000256" key="11">
    <source>
        <dbReference type="SAM" id="Phobius"/>
    </source>
</evidence>
<dbReference type="InterPro" id="IPR051045">
    <property type="entry name" value="TonB-dependent_transducer"/>
</dbReference>
<evidence type="ECO:0000256" key="5">
    <source>
        <dbReference type="ARBA" id="ARBA00022519"/>
    </source>
</evidence>
<feature type="transmembrane region" description="Helical" evidence="11">
    <location>
        <begin position="47"/>
        <end position="67"/>
    </location>
</feature>
<dbReference type="GO" id="GO:0055085">
    <property type="term" value="P:transmembrane transport"/>
    <property type="evidence" value="ECO:0007669"/>
    <property type="project" value="InterPro"/>
</dbReference>
<dbReference type="Pfam" id="PF03544">
    <property type="entry name" value="TonB_C"/>
    <property type="match status" value="1"/>
</dbReference>
<comment type="similarity">
    <text evidence="2">Belongs to the TonB family.</text>
</comment>
<evidence type="ECO:0000256" key="8">
    <source>
        <dbReference type="ARBA" id="ARBA00022989"/>
    </source>
</evidence>
<dbReference type="PANTHER" id="PTHR33446">
    <property type="entry name" value="PROTEIN TONB-RELATED"/>
    <property type="match status" value="1"/>
</dbReference>
<keyword evidence="9 11" id="KW-0472">Membrane</keyword>
<comment type="subcellular location">
    <subcellularLocation>
        <location evidence="1">Cell inner membrane</location>
        <topology evidence="1">Single-pass membrane protein</topology>
        <orientation evidence="1">Periplasmic side</orientation>
    </subcellularLocation>
</comment>
<evidence type="ECO:0000256" key="1">
    <source>
        <dbReference type="ARBA" id="ARBA00004383"/>
    </source>
</evidence>
<evidence type="ECO:0000256" key="6">
    <source>
        <dbReference type="ARBA" id="ARBA00022692"/>
    </source>
</evidence>
<dbReference type="SUPFAM" id="SSF74653">
    <property type="entry name" value="TolA/TonB C-terminal domain"/>
    <property type="match status" value="1"/>
</dbReference>
<evidence type="ECO:0000256" key="3">
    <source>
        <dbReference type="ARBA" id="ARBA00022448"/>
    </source>
</evidence>
<dbReference type="NCBIfam" id="TIGR01352">
    <property type="entry name" value="tonB_Cterm"/>
    <property type="match status" value="1"/>
</dbReference>
<keyword evidence="6 11" id="KW-0812">Transmembrane</keyword>
<sequence length="301" mass="31731">MARTATSPFPSTRAGVAPDLAAGALELPPTLQPAAIFQAAPPRDRRLSALVTLNVYAGLLLMGWVWLRPGAGTEPLREVPRQTMTLLFEEPSAPAALKLAPSIQGGGAAPAEALRAFASAPAPSVSELILPMSQVSEDLPEPAEARLAPVVPAAGGQAGPGSATGSGRGDGRGFSKGSGRAMFRAVPGLSPGLDLNDLEVLHEEIPSYPLLAEWGRIQGDVVVRVTINEKGVPIRTELQEGPEALQAETMRAVKHWRFGRGIFRGQKVNATFDMTFRYILRERTRGTSRAPSPPPSGSGTR</sequence>
<dbReference type="Gene3D" id="3.30.1150.10">
    <property type="match status" value="1"/>
</dbReference>
<evidence type="ECO:0000256" key="2">
    <source>
        <dbReference type="ARBA" id="ARBA00006555"/>
    </source>
</evidence>
<evidence type="ECO:0000259" key="12">
    <source>
        <dbReference type="PROSITE" id="PS52015"/>
    </source>
</evidence>
<keyword evidence="3" id="KW-0813">Transport</keyword>
<keyword evidence="4" id="KW-1003">Cell membrane</keyword>
<dbReference type="GO" id="GO:0015031">
    <property type="term" value="P:protein transport"/>
    <property type="evidence" value="ECO:0007669"/>
    <property type="project" value="UniProtKB-KW"/>
</dbReference>
<gene>
    <name evidence="13" type="ORF">IPN91_05760</name>
</gene>
<dbReference type="PANTHER" id="PTHR33446:SF2">
    <property type="entry name" value="PROTEIN TONB"/>
    <property type="match status" value="1"/>
</dbReference>
<keyword evidence="7" id="KW-0653">Protein transport</keyword>
<accession>A0A936K592</accession>
<dbReference type="AlphaFoldDB" id="A0A936K592"/>